<protein>
    <submittedName>
        <fullName evidence="8">Citrate lyase subunit beta / citryl-CoA lyase</fullName>
    </submittedName>
</protein>
<dbReference type="InterPro" id="IPR011206">
    <property type="entry name" value="Citrate_lyase_beta/mcl1/mcl2"/>
</dbReference>
<dbReference type="PANTHER" id="PTHR32308:SF10">
    <property type="entry name" value="CITRATE LYASE SUBUNIT BETA"/>
    <property type="match status" value="1"/>
</dbReference>
<feature type="binding site" evidence="5">
    <location>
        <position position="115"/>
    </location>
    <ligand>
        <name>substrate</name>
    </ligand>
</feature>
<keyword evidence="8" id="KW-0456">Lyase</keyword>
<evidence type="ECO:0000259" key="7">
    <source>
        <dbReference type="Pfam" id="PF03328"/>
    </source>
</evidence>
<evidence type="ECO:0000313" key="8">
    <source>
        <dbReference type="EMBL" id="SDD26790.1"/>
    </source>
</evidence>
<gene>
    <name evidence="8" type="ORF">SAMN04488239_10664</name>
</gene>
<evidence type="ECO:0000256" key="4">
    <source>
        <dbReference type="ARBA" id="ARBA00022842"/>
    </source>
</evidence>
<feature type="domain" description="HpcH/HpaI aldolase/citrate lyase" evidence="7">
    <location>
        <begin position="7"/>
        <end position="207"/>
    </location>
</feature>
<dbReference type="EMBL" id="FMZV01000006">
    <property type="protein sequence ID" value="SDD26790.1"/>
    <property type="molecule type" value="Genomic_DNA"/>
</dbReference>
<proteinExistence type="inferred from homology"/>
<keyword evidence="3 6" id="KW-0479">Metal-binding</keyword>
<evidence type="ECO:0000313" key="9">
    <source>
        <dbReference type="Proteomes" id="UP000199628"/>
    </source>
</evidence>
<dbReference type="SUPFAM" id="SSF51621">
    <property type="entry name" value="Phosphoenolpyruvate/pyruvate domain"/>
    <property type="match status" value="1"/>
</dbReference>
<keyword evidence="4 6" id="KW-0460">Magnesium</keyword>
<evidence type="ECO:0000256" key="5">
    <source>
        <dbReference type="PIRSR" id="PIRSR015582-1"/>
    </source>
</evidence>
<dbReference type="GO" id="GO:0006107">
    <property type="term" value="P:oxaloacetate metabolic process"/>
    <property type="evidence" value="ECO:0007669"/>
    <property type="project" value="TreeGrafter"/>
</dbReference>
<dbReference type="Proteomes" id="UP000199628">
    <property type="component" value="Unassembled WGS sequence"/>
</dbReference>
<dbReference type="AlphaFoldDB" id="A0A1G6TCJ6"/>
<accession>A0A1G6TCJ6</accession>
<dbReference type="InterPro" id="IPR005000">
    <property type="entry name" value="Aldolase/citrate-lyase_domain"/>
</dbReference>
<dbReference type="PANTHER" id="PTHR32308">
    <property type="entry name" value="LYASE BETA SUBUNIT, PUTATIVE (AFU_ORTHOLOGUE AFUA_4G13030)-RELATED"/>
    <property type="match status" value="1"/>
</dbReference>
<sequence>MRTPVTYLFVPADRPERFAKAMGSGADRVILDLEDAVRPEAKPAARAAIRAAALDWPRVVVRVNPATTEFIADDLSAVAATGAMAVMLPKAEEPREVARVRDAIGREIEVIPQIETALGLERVDALLGAQGVRRVAFGHLDYALDLGCVPEWEALTLARQRLVWRSRLAGRDAPVDSVTPELDPARVAEDTARAKALGMGGKLLIHPAQVAPSAESFAPTEAELAWARRVLAAVAAGAGAIAVDGRMVDKPVEDAARRILDLSPNAQEHV</sequence>
<evidence type="ECO:0000256" key="1">
    <source>
        <dbReference type="ARBA" id="ARBA00001946"/>
    </source>
</evidence>
<dbReference type="InterPro" id="IPR040442">
    <property type="entry name" value="Pyrv_kinase-like_dom_sf"/>
</dbReference>
<evidence type="ECO:0000256" key="6">
    <source>
        <dbReference type="PIRSR" id="PIRSR015582-2"/>
    </source>
</evidence>
<comment type="similarity">
    <text evidence="2">Belongs to the HpcH/HpaI aldolase family.</text>
</comment>
<dbReference type="GO" id="GO:0000287">
    <property type="term" value="F:magnesium ion binding"/>
    <property type="evidence" value="ECO:0007669"/>
    <property type="project" value="TreeGrafter"/>
</dbReference>
<dbReference type="PIRSF" id="PIRSF015582">
    <property type="entry name" value="Cit_lyase_B"/>
    <property type="match status" value="1"/>
</dbReference>
<evidence type="ECO:0000256" key="2">
    <source>
        <dbReference type="ARBA" id="ARBA00005568"/>
    </source>
</evidence>
<evidence type="ECO:0000256" key="3">
    <source>
        <dbReference type="ARBA" id="ARBA00022723"/>
    </source>
</evidence>
<feature type="binding site" evidence="6">
    <location>
        <position position="115"/>
    </location>
    <ligand>
        <name>Mg(2+)</name>
        <dbReference type="ChEBI" id="CHEBI:18420"/>
    </ligand>
</feature>
<organism evidence="8 9">
    <name type="scientific">Ruegeria marina</name>
    <dbReference type="NCBI Taxonomy" id="639004"/>
    <lineage>
        <taxon>Bacteria</taxon>
        <taxon>Pseudomonadati</taxon>
        <taxon>Pseudomonadota</taxon>
        <taxon>Alphaproteobacteria</taxon>
        <taxon>Rhodobacterales</taxon>
        <taxon>Roseobacteraceae</taxon>
        <taxon>Ruegeria</taxon>
    </lineage>
</organism>
<feature type="binding site" evidence="6">
    <location>
        <position position="141"/>
    </location>
    <ligand>
        <name>Mg(2+)</name>
        <dbReference type="ChEBI" id="CHEBI:18420"/>
    </ligand>
</feature>
<comment type="cofactor">
    <cofactor evidence="1">
        <name>Mg(2+)</name>
        <dbReference type="ChEBI" id="CHEBI:18420"/>
    </cofactor>
</comment>
<name>A0A1G6TCJ6_9RHOB</name>
<dbReference type="Gene3D" id="3.20.20.60">
    <property type="entry name" value="Phosphoenolpyruvate-binding domains"/>
    <property type="match status" value="1"/>
</dbReference>
<reference evidence="9" key="1">
    <citation type="submission" date="2016-10" db="EMBL/GenBank/DDBJ databases">
        <authorList>
            <person name="Varghese N."/>
            <person name="Submissions S."/>
        </authorList>
    </citation>
    <scope>NUCLEOTIDE SEQUENCE [LARGE SCALE GENOMIC DNA]</scope>
    <source>
        <strain evidence="9">CGMCC 1.9108</strain>
    </source>
</reference>
<dbReference type="STRING" id="639004.SAMN04488239_10664"/>
<dbReference type="InterPro" id="IPR015813">
    <property type="entry name" value="Pyrv/PenolPyrv_kinase-like_dom"/>
</dbReference>
<dbReference type="GO" id="GO:0016829">
    <property type="term" value="F:lyase activity"/>
    <property type="evidence" value="ECO:0007669"/>
    <property type="project" value="UniProtKB-KW"/>
</dbReference>
<feature type="binding site" evidence="5">
    <location>
        <position position="62"/>
    </location>
    <ligand>
        <name>substrate</name>
    </ligand>
</feature>
<dbReference type="OrthoDB" id="9800547at2"/>
<dbReference type="Pfam" id="PF03328">
    <property type="entry name" value="HpcH_HpaI"/>
    <property type="match status" value="1"/>
</dbReference>
<keyword evidence="9" id="KW-1185">Reference proteome</keyword>